<dbReference type="Pfam" id="PF01584">
    <property type="entry name" value="CheW"/>
    <property type="match status" value="1"/>
</dbReference>
<dbReference type="InterPro" id="IPR036061">
    <property type="entry name" value="CheW-like_dom_sf"/>
</dbReference>
<dbReference type="RefSeq" id="WP_260749018.1">
    <property type="nucleotide sequence ID" value="NZ_CP092109.1"/>
</dbReference>
<dbReference type="Gene3D" id="2.30.30.40">
    <property type="entry name" value="SH3 Domains"/>
    <property type="match status" value="1"/>
</dbReference>
<evidence type="ECO:0000259" key="1">
    <source>
        <dbReference type="PROSITE" id="PS50851"/>
    </source>
</evidence>
<dbReference type="PANTHER" id="PTHR22617:SF41">
    <property type="entry name" value="CHEMOTAXIS SIGNAL TRANSDUCTION SYSTEM ADAPTOR PROTEIN CHEW"/>
    <property type="match status" value="1"/>
</dbReference>
<name>A0ABY5ZNM3_9BACT</name>
<organism evidence="2 3">
    <name type="scientific">Geoalkalibacter halelectricus</name>
    <dbReference type="NCBI Taxonomy" id="2847045"/>
    <lineage>
        <taxon>Bacteria</taxon>
        <taxon>Pseudomonadati</taxon>
        <taxon>Thermodesulfobacteriota</taxon>
        <taxon>Desulfuromonadia</taxon>
        <taxon>Desulfuromonadales</taxon>
        <taxon>Geoalkalibacteraceae</taxon>
        <taxon>Geoalkalibacter</taxon>
    </lineage>
</organism>
<accession>A0ABY5ZNM3</accession>
<dbReference type="EMBL" id="CP092109">
    <property type="protein sequence ID" value="UWZ80658.1"/>
    <property type="molecule type" value="Genomic_DNA"/>
</dbReference>
<dbReference type="SUPFAM" id="SSF50341">
    <property type="entry name" value="CheW-like"/>
    <property type="match status" value="1"/>
</dbReference>
<evidence type="ECO:0000313" key="2">
    <source>
        <dbReference type="EMBL" id="UWZ80658.1"/>
    </source>
</evidence>
<sequence>MTSNQYLTFRLDQETFALEIGKVREIFDFSHLTRIPRTPDFMRGVINLRGNVVPVVDLRLAFGLGSTPQTVNTCIIISEVLVDGHPILLGALADAVQEVISLEGAQIEPAPPLAGHDRTGFIHGMGKVDEGFIIILDIDGIFSTEQLVDFQADASPRLQDLAV</sequence>
<keyword evidence="3" id="KW-1185">Reference proteome</keyword>
<dbReference type="InterPro" id="IPR039315">
    <property type="entry name" value="CheW"/>
</dbReference>
<reference evidence="2" key="1">
    <citation type="journal article" date="2022" name="Environ. Microbiol.">
        <title>Geoalkalibacter halelectricus SAP #1 sp. nov. possessing extracellular electron transfer and mineral#reducing capabilities from a haloalkaline environment.</title>
        <authorList>
            <person name="Yadav S."/>
            <person name="Singh R."/>
            <person name="Sundharam S.S."/>
            <person name="Chaudhary S."/>
            <person name="Krishnamurthi S."/>
            <person name="Patil S.A."/>
        </authorList>
    </citation>
    <scope>NUCLEOTIDE SEQUENCE</scope>
    <source>
        <strain evidence="2">SAP-1</strain>
    </source>
</reference>
<proteinExistence type="predicted"/>
<dbReference type="Gene3D" id="2.40.50.180">
    <property type="entry name" value="CheA-289, Domain 4"/>
    <property type="match status" value="1"/>
</dbReference>
<dbReference type="InterPro" id="IPR002545">
    <property type="entry name" value="CheW-lke_dom"/>
</dbReference>
<gene>
    <name evidence="2" type="ORF">L9S41_04475</name>
</gene>
<dbReference type="CDD" id="cd00732">
    <property type="entry name" value="CheW"/>
    <property type="match status" value="1"/>
</dbReference>
<evidence type="ECO:0000313" key="3">
    <source>
        <dbReference type="Proteomes" id="UP001060414"/>
    </source>
</evidence>
<dbReference type="PROSITE" id="PS50851">
    <property type="entry name" value="CHEW"/>
    <property type="match status" value="1"/>
</dbReference>
<feature type="domain" description="CheW-like" evidence="1">
    <location>
        <begin position="3"/>
        <end position="147"/>
    </location>
</feature>
<dbReference type="SMART" id="SM00260">
    <property type="entry name" value="CheW"/>
    <property type="match status" value="1"/>
</dbReference>
<protein>
    <submittedName>
        <fullName evidence="2">Chemotaxis protein CheW</fullName>
    </submittedName>
</protein>
<dbReference type="Proteomes" id="UP001060414">
    <property type="component" value="Chromosome"/>
</dbReference>
<dbReference type="PANTHER" id="PTHR22617">
    <property type="entry name" value="CHEMOTAXIS SENSOR HISTIDINE KINASE-RELATED"/>
    <property type="match status" value="1"/>
</dbReference>